<dbReference type="RefSeq" id="WP_226763361.1">
    <property type="nucleotide sequence ID" value="NZ_JAJAWG010000002.1"/>
</dbReference>
<dbReference type="Pfam" id="PF00589">
    <property type="entry name" value="Phage_integrase"/>
    <property type="match status" value="1"/>
</dbReference>
<keyword evidence="5" id="KW-1185">Reference proteome</keyword>
<evidence type="ECO:0000313" key="4">
    <source>
        <dbReference type="EMBL" id="MCB5195566.1"/>
    </source>
</evidence>
<evidence type="ECO:0000313" key="5">
    <source>
        <dbReference type="Proteomes" id="UP001198034"/>
    </source>
</evidence>
<evidence type="ECO:0000256" key="1">
    <source>
        <dbReference type="ARBA" id="ARBA00023125"/>
    </source>
</evidence>
<dbReference type="InterPro" id="IPR010998">
    <property type="entry name" value="Integrase_recombinase_N"/>
</dbReference>
<evidence type="ECO:0000259" key="3">
    <source>
        <dbReference type="PROSITE" id="PS51898"/>
    </source>
</evidence>
<evidence type="ECO:0000256" key="2">
    <source>
        <dbReference type="ARBA" id="ARBA00023172"/>
    </source>
</evidence>
<dbReference type="Gene3D" id="1.10.443.10">
    <property type="entry name" value="Intergrase catalytic core"/>
    <property type="match status" value="1"/>
</dbReference>
<dbReference type="InterPro" id="IPR013762">
    <property type="entry name" value="Integrase-like_cat_sf"/>
</dbReference>
<gene>
    <name evidence="4" type="ORF">LG219_04575</name>
</gene>
<organism evidence="4 5">
    <name type="scientific">Deefgea salmonis</name>
    <dbReference type="NCBI Taxonomy" id="2875502"/>
    <lineage>
        <taxon>Bacteria</taxon>
        <taxon>Pseudomonadati</taxon>
        <taxon>Pseudomonadota</taxon>
        <taxon>Betaproteobacteria</taxon>
        <taxon>Neisseriales</taxon>
        <taxon>Chitinibacteraceae</taxon>
        <taxon>Deefgea</taxon>
    </lineage>
</organism>
<reference evidence="4 5" key="1">
    <citation type="submission" date="2021-10" db="EMBL/GenBank/DDBJ databases">
        <authorList>
            <person name="Chen M."/>
        </authorList>
    </citation>
    <scope>NUCLEOTIDE SEQUENCE [LARGE SCALE GENOMIC DNA]</scope>
    <source>
        <strain evidence="4 5">H3-26</strain>
    </source>
</reference>
<dbReference type="Gene3D" id="1.10.150.130">
    <property type="match status" value="1"/>
</dbReference>
<sequence length="339" mass="38962">MRARHRGEKVWYYYDAGGKPRREVPLGNDYVTAVLKWAELEQAERTEVIVITFRHAAERYIRDVLPEKAPRTQKDNLTQLEKLLAFFDDPPAPLDQIEPLNIRQFLDWRVAETKERLKKAGKDDSAGDGRVRANREKALFSHIWNYARSWGYTNKPNPCQGIAGYREHARDVYVDDAAYEAVYQQADVVLRDAMDLAWLTGQRPADVLKMSETDVKDGVLWVKQNKTGAKLRISVIGLLAEVIARIMERKQAYKTRSLKLLIDDDGKPLTESMLRHKFDRARELSGQTWQFRDLRAKAGTEKEMDSGMSAAQDLLAHTTQNMTSAYVRNRVGKLVEPTR</sequence>
<dbReference type="InterPro" id="IPR002104">
    <property type="entry name" value="Integrase_catalytic"/>
</dbReference>
<accession>A0ABS8BIM6</accession>
<feature type="domain" description="Tyr recombinase" evidence="3">
    <location>
        <begin position="169"/>
        <end position="339"/>
    </location>
</feature>
<comment type="caution">
    <text evidence="4">The sequence shown here is derived from an EMBL/GenBank/DDBJ whole genome shotgun (WGS) entry which is preliminary data.</text>
</comment>
<keyword evidence="1" id="KW-0238">DNA-binding</keyword>
<dbReference type="SUPFAM" id="SSF56349">
    <property type="entry name" value="DNA breaking-rejoining enzymes"/>
    <property type="match status" value="1"/>
</dbReference>
<dbReference type="Proteomes" id="UP001198034">
    <property type="component" value="Unassembled WGS sequence"/>
</dbReference>
<keyword evidence="2" id="KW-0233">DNA recombination</keyword>
<dbReference type="PROSITE" id="PS51898">
    <property type="entry name" value="TYR_RECOMBINASE"/>
    <property type="match status" value="1"/>
</dbReference>
<name>A0ABS8BIM6_9NEIS</name>
<protein>
    <submittedName>
        <fullName evidence="4">Tyrosine-type recombinase/integrase</fullName>
    </submittedName>
</protein>
<proteinExistence type="predicted"/>
<dbReference type="EMBL" id="JAJAWG010000002">
    <property type="protein sequence ID" value="MCB5195566.1"/>
    <property type="molecule type" value="Genomic_DNA"/>
</dbReference>
<dbReference type="InterPro" id="IPR011010">
    <property type="entry name" value="DNA_brk_join_enz"/>
</dbReference>